<accession>A0A6J1CNZ5</accession>
<gene>
    <name evidence="3" type="primary">LOC111013220</name>
</gene>
<name>A0A6J1CNZ5_MOMCH</name>
<protein>
    <submittedName>
        <fullName evidence="3">Uncharacterized protein LOC111013220</fullName>
    </submittedName>
</protein>
<evidence type="ECO:0000313" key="2">
    <source>
        <dbReference type="Proteomes" id="UP000504603"/>
    </source>
</evidence>
<evidence type="ECO:0000259" key="1">
    <source>
        <dbReference type="Pfam" id="PF13966"/>
    </source>
</evidence>
<evidence type="ECO:0000313" key="3">
    <source>
        <dbReference type="RefSeq" id="XP_022143319.1"/>
    </source>
</evidence>
<feature type="domain" description="Reverse transcriptase zinc-binding" evidence="1">
    <location>
        <begin position="36"/>
        <end position="126"/>
    </location>
</feature>
<dbReference type="RefSeq" id="XP_022143319.1">
    <property type="nucleotide sequence ID" value="XM_022287627.1"/>
</dbReference>
<dbReference type="Proteomes" id="UP000504603">
    <property type="component" value="Unplaced"/>
</dbReference>
<proteinExistence type="predicted"/>
<dbReference type="KEGG" id="mcha:111013220"/>
<dbReference type="AlphaFoldDB" id="A0A6J1CNZ5"/>
<dbReference type="InterPro" id="IPR026960">
    <property type="entry name" value="RVT-Znf"/>
</dbReference>
<dbReference type="GeneID" id="111013220"/>
<keyword evidence="2" id="KW-1185">Reference proteome</keyword>
<organism evidence="2 3">
    <name type="scientific">Momordica charantia</name>
    <name type="common">Bitter gourd</name>
    <name type="synonym">Balsam pear</name>
    <dbReference type="NCBI Taxonomy" id="3673"/>
    <lineage>
        <taxon>Eukaryota</taxon>
        <taxon>Viridiplantae</taxon>
        <taxon>Streptophyta</taxon>
        <taxon>Embryophyta</taxon>
        <taxon>Tracheophyta</taxon>
        <taxon>Spermatophyta</taxon>
        <taxon>Magnoliopsida</taxon>
        <taxon>eudicotyledons</taxon>
        <taxon>Gunneridae</taxon>
        <taxon>Pentapetalae</taxon>
        <taxon>rosids</taxon>
        <taxon>fabids</taxon>
        <taxon>Cucurbitales</taxon>
        <taxon>Cucurbitaceae</taxon>
        <taxon>Momordiceae</taxon>
        <taxon>Momordica</taxon>
    </lineage>
</organism>
<sequence length="208" mass="24176">MFTYDEVKTILSIPLGIGLAADRLIWNFEKNGICTVKSDYKLAHMQSPDTSASTSLSECLAKWWKDVWQLNLPSKIKVFFWRPCLDRLPTGANLILRGVDVPDCYAFCGKKGEDALHLFWTCKVSKNQRQVSKFSHLPQDVRPLSLLHLLRDCEGILSWSDFEELVVFLWGIWSKRNVKVFLNGREMVRDLDGWERQSCKFPFYMFTT</sequence>
<reference evidence="3" key="1">
    <citation type="submission" date="2025-08" db="UniProtKB">
        <authorList>
            <consortium name="RefSeq"/>
        </authorList>
    </citation>
    <scope>IDENTIFICATION</scope>
    <source>
        <strain evidence="3">OHB3-1</strain>
    </source>
</reference>
<dbReference type="Pfam" id="PF13966">
    <property type="entry name" value="zf-RVT"/>
    <property type="match status" value="1"/>
</dbReference>
<dbReference type="OrthoDB" id="1938822at2759"/>